<accession>A0A699HUS2</accession>
<reference evidence="1" key="1">
    <citation type="journal article" date="2019" name="Sci. Rep.">
        <title>Draft genome of Tanacetum cinerariifolium, the natural source of mosquito coil.</title>
        <authorList>
            <person name="Yamashiro T."/>
            <person name="Shiraishi A."/>
            <person name="Satake H."/>
            <person name="Nakayama K."/>
        </authorList>
    </citation>
    <scope>NUCLEOTIDE SEQUENCE</scope>
</reference>
<dbReference type="AlphaFoldDB" id="A0A699HUS2"/>
<organism evidence="1">
    <name type="scientific">Tanacetum cinerariifolium</name>
    <name type="common">Dalmatian daisy</name>
    <name type="synonym">Chrysanthemum cinerariifolium</name>
    <dbReference type="NCBI Taxonomy" id="118510"/>
    <lineage>
        <taxon>Eukaryota</taxon>
        <taxon>Viridiplantae</taxon>
        <taxon>Streptophyta</taxon>
        <taxon>Embryophyta</taxon>
        <taxon>Tracheophyta</taxon>
        <taxon>Spermatophyta</taxon>
        <taxon>Magnoliopsida</taxon>
        <taxon>eudicotyledons</taxon>
        <taxon>Gunneridae</taxon>
        <taxon>Pentapetalae</taxon>
        <taxon>asterids</taxon>
        <taxon>campanulids</taxon>
        <taxon>Asterales</taxon>
        <taxon>Asteraceae</taxon>
        <taxon>Asteroideae</taxon>
        <taxon>Anthemideae</taxon>
        <taxon>Anthemidinae</taxon>
        <taxon>Tanacetum</taxon>
    </lineage>
</organism>
<dbReference type="EMBL" id="BKCJ010194756">
    <property type="protein sequence ID" value="GEY62636.1"/>
    <property type="molecule type" value="Genomic_DNA"/>
</dbReference>
<protein>
    <submittedName>
        <fullName evidence="1">Protein root hair defective 3</fullName>
    </submittedName>
</protein>
<name>A0A699HUS2_TANCI</name>
<proteinExistence type="predicted"/>
<sequence>MTVQIEGWKHLFSRLCINYMNVTRGVSRVTYRHETTKGIQIARFPGIVPCTIIMDIEGTDGREQFDVKELEAYFSAIALMEATNVSSSNPEKVHLVDPRRAISVISRFQLALS</sequence>
<evidence type="ECO:0000313" key="1">
    <source>
        <dbReference type="EMBL" id="GEY62636.1"/>
    </source>
</evidence>
<comment type="caution">
    <text evidence="1">The sequence shown here is derived from an EMBL/GenBank/DDBJ whole genome shotgun (WGS) entry which is preliminary data.</text>
</comment>
<gene>
    <name evidence="1" type="ORF">Tci_434610</name>
</gene>